<dbReference type="CDD" id="cd12110">
    <property type="entry name" value="PHP_HisPPase_Hisj_like"/>
    <property type="match status" value="1"/>
</dbReference>
<evidence type="ECO:0000256" key="6">
    <source>
        <dbReference type="ARBA" id="ARBA00023102"/>
    </source>
</evidence>
<dbReference type="Pfam" id="PF02811">
    <property type="entry name" value="PHP"/>
    <property type="match status" value="1"/>
</dbReference>
<gene>
    <name evidence="10" type="ORF">L486_07027</name>
</gene>
<evidence type="ECO:0000256" key="7">
    <source>
        <dbReference type="ARBA" id="ARBA00049158"/>
    </source>
</evidence>
<dbReference type="NCBIfam" id="TIGR01856">
    <property type="entry name" value="hisJ_fam"/>
    <property type="match status" value="1"/>
</dbReference>
<keyword evidence="4 8" id="KW-0028">Amino-acid biosynthesis</keyword>
<dbReference type="InterPro" id="IPR016195">
    <property type="entry name" value="Pol/histidinol_Pase-like"/>
</dbReference>
<name>A0A1B9IJ97_9TREE</name>
<proteinExistence type="inferred from homology"/>
<comment type="catalytic activity">
    <reaction evidence="7 8">
        <text>L-histidinol phosphate + H2O = L-histidinol + phosphate</text>
        <dbReference type="Rhea" id="RHEA:14465"/>
        <dbReference type="ChEBI" id="CHEBI:15377"/>
        <dbReference type="ChEBI" id="CHEBI:43474"/>
        <dbReference type="ChEBI" id="CHEBI:57699"/>
        <dbReference type="ChEBI" id="CHEBI:57980"/>
        <dbReference type="EC" id="3.1.3.15"/>
    </reaction>
</comment>
<dbReference type="UniPathway" id="UPA00031">
    <property type="reaction ID" value="UER00013"/>
</dbReference>
<feature type="domain" description="PHP" evidence="9">
    <location>
        <begin position="5"/>
        <end position="221"/>
    </location>
</feature>
<dbReference type="Gene3D" id="3.20.20.140">
    <property type="entry name" value="Metal-dependent hydrolases"/>
    <property type="match status" value="1"/>
</dbReference>
<dbReference type="OrthoDB" id="5957391at2759"/>
<comment type="similarity">
    <text evidence="2 8">Belongs to the PHP hydrolase family. HisK subfamily.</text>
</comment>
<evidence type="ECO:0000256" key="2">
    <source>
        <dbReference type="ARBA" id="ARBA00009152"/>
    </source>
</evidence>
<dbReference type="GO" id="GO:0005737">
    <property type="term" value="C:cytoplasm"/>
    <property type="evidence" value="ECO:0007669"/>
    <property type="project" value="TreeGrafter"/>
</dbReference>
<keyword evidence="5 8" id="KW-0378">Hydrolase</keyword>
<sequence length="321" mass="37410">MPHSHHSHSGQFCRHAKDTLEDVVKEAIRKRFEVFGLSEHAPRFRMEDLFPEEADLTPSDLLTTYLDFLSHASSLKAKYSNQISLLISLETDYITSLDLNNISDLIHQRKEIDYIVGSVHHVNGISIDFDRPTWLRAIQASVQDVQDYQPTQEELIPFLENYFDQQFKLIDYFRPEVIGHFDLCLLWIPDFNLRQIPSIWQRVERNIKKVVGYGGLFEANSAALRKGWKGSYPSEDVLKLIISLNGKICLSDDSHGVSYVGLNYTRMKDYLIRNGMKEIWYLVTSSARIDGDQEIQNDRRRVVSRKLTDWDKHSFWVDNEL</sequence>
<evidence type="ECO:0000313" key="11">
    <source>
        <dbReference type="Proteomes" id="UP000092583"/>
    </source>
</evidence>
<dbReference type="InterPro" id="IPR004013">
    <property type="entry name" value="PHP_dom"/>
</dbReference>
<dbReference type="EMBL" id="KI669466">
    <property type="protein sequence ID" value="OCF55543.1"/>
    <property type="molecule type" value="Genomic_DNA"/>
</dbReference>
<evidence type="ECO:0000313" key="10">
    <source>
        <dbReference type="EMBL" id="OCF55543.1"/>
    </source>
</evidence>
<evidence type="ECO:0000256" key="4">
    <source>
        <dbReference type="ARBA" id="ARBA00022605"/>
    </source>
</evidence>
<dbReference type="PANTHER" id="PTHR21039:SF0">
    <property type="entry name" value="HISTIDINOL-PHOSPHATASE"/>
    <property type="match status" value="1"/>
</dbReference>
<evidence type="ECO:0000256" key="8">
    <source>
        <dbReference type="RuleBase" id="RU366003"/>
    </source>
</evidence>
<dbReference type="InterPro" id="IPR010140">
    <property type="entry name" value="Histidinol_P_phosphatase_HisJ"/>
</dbReference>
<comment type="pathway">
    <text evidence="1 8">Amino-acid biosynthesis; L-histidine biosynthesis; L-histidine from 5-phospho-alpha-D-ribose 1-diphosphate: step 8/9.</text>
</comment>
<dbReference type="GO" id="GO:0004401">
    <property type="term" value="F:histidinol-phosphatase activity"/>
    <property type="evidence" value="ECO:0007669"/>
    <property type="project" value="UniProtKB-UniRule"/>
</dbReference>
<evidence type="ECO:0000256" key="1">
    <source>
        <dbReference type="ARBA" id="ARBA00004970"/>
    </source>
</evidence>
<organism evidence="10 11">
    <name type="scientific">Kwoniella mangroviensis CBS 10435</name>
    <dbReference type="NCBI Taxonomy" id="1331196"/>
    <lineage>
        <taxon>Eukaryota</taxon>
        <taxon>Fungi</taxon>
        <taxon>Dikarya</taxon>
        <taxon>Basidiomycota</taxon>
        <taxon>Agaricomycotina</taxon>
        <taxon>Tremellomycetes</taxon>
        <taxon>Tremellales</taxon>
        <taxon>Cryptococcaceae</taxon>
        <taxon>Kwoniella</taxon>
    </lineage>
</organism>
<dbReference type="GO" id="GO:0000105">
    <property type="term" value="P:L-histidine biosynthetic process"/>
    <property type="evidence" value="ECO:0007669"/>
    <property type="project" value="UniProtKB-UniRule"/>
</dbReference>
<protein>
    <recommendedName>
        <fullName evidence="3 8">Histidinol-phosphatase</fullName>
        <shortName evidence="8">HolPase</shortName>
        <ecNumber evidence="3 8">3.1.3.15</ecNumber>
    </recommendedName>
</protein>
<accession>A0A1B9IJ97</accession>
<evidence type="ECO:0000256" key="3">
    <source>
        <dbReference type="ARBA" id="ARBA00013085"/>
    </source>
</evidence>
<evidence type="ECO:0000256" key="5">
    <source>
        <dbReference type="ARBA" id="ARBA00022801"/>
    </source>
</evidence>
<dbReference type="PANTHER" id="PTHR21039">
    <property type="entry name" value="HISTIDINOL PHOSPHATASE-RELATED"/>
    <property type="match status" value="1"/>
</dbReference>
<keyword evidence="6 8" id="KW-0368">Histidine biosynthesis</keyword>
<dbReference type="SUPFAM" id="SSF89550">
    <property type="entry name" value="PHP domain-like"/>
    <property type="match status" value="1"/>
</dbReference>
<dbReference type="Proteomes" id="UP000092583">
    <property type="component" value="Unassembled WGS sequence"/>
</dbReference>
<dbReference type="STRING" id="1331196.A0A1B9IJ97"/>
<keyword evidence="11" id="KW-1185">Reference proteome</keyword>
<reference evidence="11" key="2">
    <citation type="submission" date="2013-12" db="EMBL/GenBank/DDBJ databases">
        <title>Evolution of pathogenesis and genome organization in the Tremellales.</title>
        <authorList>
            <person name="Cuomo C."/>
            <person name="Litvintseva A."/>
            <person name="Heitman J."/>
            <person name="Chen Y."/>
            <person name="Sun S."/>
            <person name="Springer D."/>
            <person name="Dromer F."/>
            <person name="Young S."/>
            <person name="Zeng Q."/>
            <person name="Chapman S."/>
            <person name="Gujja S."/>
            <person name="Saif S."/>
            <person name="Birren B."/>
        </authorList>
    </citation>
    <scope>NUCLEOTIDE SEQUENCE [LARGE SCALE GENOMIC DNA]</scope>
    <source>
        <strain evidence="11">CBS 10435</strain>
    </source>
</reference>
<dbReference type="AlphaFoldDB" id="A0A1B9IJ97"/>
<reference evidence="10 11" key="1">
    <citation type="submission" date="2013-07" db="EMBL/GenBank/DDBJ databases">
        <title>The Genome Sequence of Kwoniella mangroviensis CBS10435.</title>
        <authorList>
            <consortium name="The Broad Institute Genome Sequencing Platform"/>
            <person name="Cuomo C."/>
            <person name="Litvintseva A."/>
            <person name="Chen Y."/>
            <person name="Heitman J."/>
            <person name="Sun S."/>
            <person name="Springer D."/>
            <person name="Dromer F."/>
            <person name="Young S.K."/>
            <person name="Zeng Q."/>
            <person name="Gargeya S."/>
            <person name="Fitzgerald M."/>
            <person name="Abouelleil A."/>
            <person name="Alvarado L."/>
            <person name="Berlin A.M."/>
            <person name="Chapman S.B."/>
            <person name="Dewar J."/>
            <person name="Goldberg J."/>
            <person name="Griggs A."/>
            <person name="Gujja S."/>
            <person name="Hansen M."/>
            <person name="Howarth C."/>
            <person name="Imamovic A."/>
            <person name="Larimer J."/>
            <person name="McCowan C."/>
            <person name="Murphy C."/>
            <person name="Pearson M."/>
            <person name="Priest M."/>
            <person name="Roberts A."/>
            <person name="Saif S."/>
            <person name="Shea T."/>
            <person name="Sykes S."/>
            <person name="Wortman J."/>
            <person name="Nusbaum C."/>
            <person name="Birren B."/>
        </authorList>
    </citation>
    <scope>NUCLEOTIDE SEQUENCE [LARGE SCALE GENOMIC DNA]</scope>
    <source>
        <strain evidence="10 11">CBS 10435</strain>
    </source>
</reference>
<evidence type="ECO:0000259" key="9">
    <source>
        <dbReference type="Pfam" id="PF02811"/>
    </source>
</evidence>
<dbReference type="EC" id="3.1.3.15" evidence="3 8"/>